<dbReference type="EMBL" id="CP069798">
    <property type="protein sequence ID" value="QRQ81304.1"/>
    <property type="molecule type" value="Genomic_DNA"/>
</dbReference>
<dbReference type="AlphaFoldDB" id="A0A892ZIE9"/>
<name>A0A892ZIE9_9NEIS</name>
<dbReference type="KEGG" id="ptes:JQU52_11355"/>
<evidence type="ECO:0000313" key="3">
    <source>
        <dbReference type="Proteomes" id="UP000653156"/>
    </source>
</evidence>
<protein>
    <submittedName>
        <fullName evidence="2">PaaI family thioesterase</fullName>
    </submittedName>
</protein>
<accession>A0A892ZIE9</accession>
<keyword evidence="3" id="KW-1185">Reference proteome</keyword>
<dbReference type="GO" id="GO:0016790">
    <property type="term" value="F:thiolester hydrolase activity"/>
    <property type="evidence" value="ECO:0007669"/>
    <property type="project" value="UniProtKB-ARBA"/>
</dbReference>
<organism evidence="2 3">
    <name type="scientific">Paralysiella testudinis</name>
    <dbReference type="NCBI Taxonomy" id="2809020"/>
    <lineage>
        <taxon>Bacteria</taxon>
        <taxon>Pseudomonadati</taxon>
        <taxon>Pseudomonadota</taxon>
        <taxon>Betaproteobacteria</taxon>
        <taxon>Neisseriales</taxon>
        <taxon>Neisseriaceae</taxon>
        <taxon>Paralysiella</taxon>
    </lineage>
</organism>
<dbReference type="InterPro" id="IPR029069">
    <property type="entry name" value="HotDog_dom_sf"/>
</dbReference>
<gene>
    <name evidence="2" type="ORF">JQU52_11355</name>
</gene>
<dbReference type="RefSeq" id="WP_230338596.1">
    <property type="nucleotide sequence ID" value="NZ_CP069798.1"/>
</dbReference>
<dbReference type="Pfam" id="PF03061">
    <property type="entry name" value="4HBT"/>
    <property type="match status" value="1"/>
</dbReference>
<dbReference type="InterPro" id="IPR006683">
    <property type="entry name" value="Thioestr_dom"/>
</dbReference>
<reference evidence="2" key="1">
    <citation type="submission" date="2021-02" db="EMBL/GenBank/DDBJ databases">
        <title>Neisseriaceae sp. 26B isolated from the cloaca of a Common Toad-headed Turtle (Mesoclemmys nasuta).</title>
        <authorList>
            <person name="Spergser J."/>
            <person name="Busse H.-J."/>
        </authorList>
    </citation>
    <scope>NUCLEOTIDE SEQUENCE</scope>
    <source>
        <strain evidence="2">26B</strain>
    </source>
</reference>
<dbReference type="CDD" id="cd03443">
    <property type="entry name" value="PaaI_thioesterase"/>
    <property type="match status" value="1"/>
</dbReference>
<evidence type="ECO:0000313" key="2">
    <source>
        <dbReference type="EMBL" id="QRQ81304.1"/>
    </source>
</evidence>
<dbReference type="Gene3D" id="3.10.129.10">
    <property type="entry name" value="Hotdog Thioesterase"/>
    <property type="match status" value="1"/>
</dbReference>
<sequence>MNTTFHPNTELSAWAHQHMPYAEFIGLQMGHDADGALLFALPFIRQNIGNVFLPALHGGLIGGFLESAAALFLRHSAGLAQMPKMVDFSLDYLRSGKAETCYARCILTRQGSRIANVAIEGWQADSSKPIAVARAHFQMPQAT</sequence>
<proteinExistence type="predicted"/>
<dbReference type="Proteomes" id="UP000653156">
    <property type="component" value="Chromosome"/>
</dbReference>
<dbReference type="SUPFAM" id="SSF54637">
    <property type="entry name" value="Thioesterase/thiol ester dehydrase-isomerase"/>
    <property type="match status" value="1"/>
</dbReference>
<feature type="domain" description="Thioesterase" evidence="1">
    <location>
        <begin position="56"/>
        <end position="127"/>
    </location>
</feature>
<evidence type="ECO:0000259" key="1">
    <source>
        <dbReference type="Pfam" id="PF03061"/>
    </source>
</evidence>